<dbReference type="GO" id="GO:0005783">
    <property type="term" value="C:endoplasmic reticulum"/>
    <property type="evidence" value="ECO:0007669"/>
    <property type="project" value="TreeGrafter"/>
</dbReference>
<accession>A0AA38HAG9</accession>
<feature type="disulfide bond" evidence="12">
    <location>
        <begin position="403"/>
        <end position="444"/>
    </location>
</feature>
<dbReference type="EC" id="3.2.1.-" evidence="13"/>
<dbReference type="SUPFAM" id="SSF48225">
    <property type="entry name" value="Seven-hairpin glycosidases"/>
    <property type="match status" value="1"/>
</dbReference>
<dbReference type="InterPro" id="IPR012341">
    <property type="entry name" value="6hp_glycosidase-like_sf"/>
</dbReference>
<keyword evidence="16" id="KW-1185">Reference proteome</keyword>
<proteinExistence type="inferred from homology"/>
<evidence type="ECO:0000256" key="8">
    <source>
        <dbReference type="ARBA" id="ARBA00047669"/>
    </source>
</evidence>
<evidence type="ECO:0000256" key="7">
    <source>
        <dbReference type="ARBA" id="ARBA00023157"/>
    </source>
</evidence>
<comment type="catalytic activity">
    <reaction evidence="9">
        <text>N(4)-(alpha-D-Man-(1-&gt;2)-alpha-D-Man-(1-&gt;2)-alpha-D-Man-(1-&gt;3)-[alpha-D-Man-(1-&gt;2)-alpha-D-Man-(1-&gt;3)-[alpha-D-Man-(1-&gt;2)-alpha-D-Man-(1-&gt;6)]-alpha-D-Man-(1-&gt;6)]-beta-D-Man-(1-&gt;4)-beta-D-GlcNAc-(1-&gt;4)-beta-D-GlcNAc)-L-asparaginyl-[protein] (N-glucan mannose isomer 9A1,2,3B1,2,3) + 4 H2O = N(4)-(alpha-D-Man-(1-&gt;3)-[alpha-D-Man-(1-&gt;3)-[alpha-D-Man-(1-&gt;6)]-alpha-D-Man-(1-&gt;6)]-beta-D-Man-(1-&gt;4)-beta-D-GlcNAc-(1-&gt;4)-beta-D-GlcNAc)-L-asparaginyl-[protein] (N-glucan mannose isomer 5A1,2) + 4 beta-D-mannose</text>
        <dbReference type="Rhea" id="RHEA:56008"/>
        <dbReference type="Rhea" id="RHEA-COMP:14356"/>
        <dbReference type="Rhea" id="RHEA-COMP:14367"/>
        <dbReference type="ChEBI" id="CHEBI:15377"/>
        <dbReference type="ChEBI" id="CHEBI:28563"/>
        <dbReference type="ChEBI" id="CHEBI:59087"/>
        <dbReference type="ChEBI" id="CHEBI:139493"/>
        <dbReference type="EC" id="3.2.1.113"/>
    </reaction>
</comment>
<dbReference type="GO" id="GO:0016020">
    <property type="term" value="C:membrane"/>
    <property type="evidence" value="ECO:0007669"/>
    <property type="project" value="InterPro"/>
</dbReference>
<evidence type="ECO:0000256" key="3">
    <source>
        <dbReference type="ARBA" id="ARBA00007658"/>
    </source>
</evidence>
<comment type="caution">
    <text evidence="15">The sequence shown here is derived from an EMBL/GenBank/DDBJ whole genome shotgun (WGS) entry which is preliminary data.</text>
</comment>
<feature type="active site" description="Proton donor" evidence="10">
    <location>
        <position position="187"/>
    </location>
</feature>
<keyword evidence="7 12" id="KW-1015">Disulfide bond</keyword>
<evidence type="ECO:0000256" key="14">
    <source>
        <dbReference type="SAM" id="MobiDB-lite"/>
    </source>
</evidence>
<evidence type="ECO:0000256" key="6">
    <source>
        <dbReference type="ARBA" id="ARBA00022837"/>
    </source>
</evidence>
<gene>
    <name evidence="15" type="ORF">MKK02DRAFT_43145</name>
</gene>
<evidence type="ECO:0000313" key="15">
    <source>
        <dbReference type="EMBL" id="KAI9637225.1"/>
    </source>
</evidence>
<dbReference type="Proteomes" id="UP001164286">
    <property type="component" value="Unassembled WGS sequence"/>
</dbReference>
<evidence type="ECO:0000256" key="12">
    <source>
        <dbReference type="PIRSR" id="PIRSR601382-3"/>
    </source>
</evidence>
<dbReference type="AlphaFoldDB" id="A0AA38HAG9"/>
<dbReference type="RefSeq" id="XP_052947002.1">
    <property type="nucleotide sequence ID" value="XM_053092290.1"/>
</dbReference>
<dbReference type="InterPro" id="IPR036026">
    <property type="entry name" value="Seven-hairpin_glycosidases"/>
</dbReference>
<evidence type="ECO:0000256" key="10">
    <source>
        <dbReference type="PIRSR" id="PIRSR601382-1"/>
    </source>
</evidence>
<evidence type="ECO:0000256" key="11">
    <source>
        <dbReference type="PIRSR" id="PIRSR601382-2"/>
    </source>
</evidence>
<dbReference type="PANTHER" id="PTHR11742:SF55">
    <property type="entry name" value="ENDOPLASMIC RETICULUM MANNOSYL-OLIGOSACCHARIDE 1,2-ALPHA-MANNOSIDASE"/>
    <property type="match status" value="1"/>
</dbReference>
<dbReference type="GO" id="GO:0036503">
    <property type="term" value="P:ERAD pathway"/>
    <property type="evidence" value="ECO:0007669"/>
    <property type="project" value="UniProtKB-ARBA"/>
</dbReference>
<evidence type="ECO:0000256" key="9">
    <source>
        <dbReference type="ARBA" id="ARBA00048605"/>
    </source>
</evidence>
<evidence type="ECO:0000256" key="5">
    <source>
        <dbReference type="ARBA" id="ARBA00022801"/>
    </source>
</evidence>
<comment type="similarity">
    <text evidence="3 13">Belongs to the glycosyl hydrolase 47 family.</text>
</comment>
<comment type="cofactor">
    <cofactor evidence="1 11">
        <name>Ca(2+)</name>
        <dbReference type="ChEBI" id="CHEBI:29108"/>
    </cofactor>
</comment>
<feature type="region of interest" description="Disordered" evidence="14">
    <location>
        <begin position="1"/>
        <end position="25"/>
    </location>
</feature>
<dbReference type="GeneID" id="77731495"/>
<reference evidence="15" key="1">
    <citation type="journal article" date="2022" name="G3 (Bethesda)">
        <title>High quality genome of the basidiomycete yeast Dioszegia hungarica PDD-24b-2 isolated from cloud water.</title>
        <authorList>
            <person name="Jarrige D."/>
            <person name="Haridas S."/>
            <person name="Bleykasten-Grosshans C."/>
            <person name="Joly M."/>
            <person name="Nadalig T."/>
            <person name="Sancelme M."/>
            <person name="Vuilleumier S."/>
            <person name="Grigoriev I.V."/>
            <person name="Amato P."/>
            <person name="Bringel F."/>
        </authorList>
    </citation>
    <scope>NUCLEOTIDE SEQUENCE</scope>
    <source>
        <strain evidence="15">PDD-24b-2</strain>
    </source>
</reference>
<organism evidence="15 16">
    <name type="scientific">Dioszegia hungarica</name>
    <dbReference type="NCBI Taxonomy" id="4972"/>
    <lineage>
        <taxon>Eukaryota</taxon>
        <taxon>Fungi</taxon>
        <taxon>Dikarya</taxon>
        <taxon>Basidiomycota</taxon>
        <taxon>Agaricomycotina</taxon>
        <taxon>Tremellomycetes</taxon>
        <taxon>Tremellales</taxon>
        <taxon>Bulleribasidiaceae</taxon>
        <taxon>Dioszegia</taxon>
    </lineage>
</organism>
<sequence length="600" mass="66595">MAETKAAPAPAASKQRSKNDVSGKAASPVALRSNINTILYLLGSLGLGLAILGYRYYPSSTSKSALSIDRTASLPDYNPKLTKFGAFEPPATFHPPLFADADRRDAILEATKHSWEAYSKYAWGSDEFHPISKTGSNLTKAGGVGYQIVDALDTLLVMGMEGEYHRAAEWVRRELEWEKDAEFSTFETTIRLLGGLLSAHHLTSIHSNPSIAADSAMYLDKAVDLADRLLAAFDTPSGIPYSSVNLAQRKGIPDAGNQGMMSTAEASSVQLEMKYLSHLMGDYVYWRAAEKVMKIIQSQAALDGIVPIFISPQNGQFVASEIRLGSRGDSYYEYLLKQWLQTNRQETVYKDMYESAMRGIKTHLVGRTSRSGFIFTQELVPARHPETNDNTWQISPKQDHLVCFLGGSLILGVTEGQTAESGGRTFEKAEREDMALGGAIIDTCLETYNTPTGLGPEIAMFRLYTEPQADEEDWYIKPSNGGVLIDGRNILRPETVESLFLAYRATGDDKYRDAGWKIFEAFQEHCRIPSGGYVGIEDVRDVPPRLLDGMETFWIGETLKYLYLLFDDSTNIPLDKYIFNTEAHILPIFQPTHLTNFATS</sequence>
<dbReference type="EMBL" id="JAKWFO010000004">
    <property type="protein sequence ID" value="KAI9637225.1"/>
    <property type="molecule type" value="Genomic_DNA"/>
</dbReference>
<feature type="compositionally biased region" description="Low complexity" evidence="14">
    <location>
        <begin position="1"/>
        <end position="12"/>
    </location>
</feature>
<feature type="active site" description="Proton donor" evidence="10">
    <location>
        <position position="457"/>
    </location>
</feature>
<dbReference type="Pfam" id="PF01532">
    <property type="entry name" value="Glyco_hydro_47"/>
    <property type="match status" value="1"/>
</dbReference>
<evidence type="ECO:0000313" key="16">
    <source>
        <dbReference type="Proteomes" id="UP001164286"/>
    </source>
</evidence>
<keyword evidence="5 13" id="KW-0378">Hydrolase</keyword>
<dbReference type="GO" id="GO:0005509">
    <property type="term" value="F:calcium ion binding"/>
    <property type="evidence" value="ECO:0007669"/>
    <property type="project" value="InterPro"/>
</dbReference>
<feature type="active site" evidence="10">
    <location>
        <position position="329"/>
    </location>
</feature>
<dbReference type="PANTHER" id="PTHR11742">
    <property type="entry name" value="MANNOSYL-OLIGOSACCHARIDE ALPHA-1,2-MANNOSIDASE-RELATED"/>
    <property type="match status" value="1"/>
</dbReference>
<evidence type="ECO:0000256" key="4">
    <source>
        <dbReference type="ARBA" id="ARBA00022723"/>
    </source>
</evidence>
<feature type="active site" evidence="10">
    <location>
        <position position="494"/>
    </location>
</feature>
<feature type="binding site" evidence="11">
    <location>
        <position position="581"/>
    </location>
    <ligand>
        <name>Ca(2+)</name>
        <dbReference type="ChEBI" id="CHEBI:29108"/>
    </ligand>
</feature>
<name>A0AA38HAG9_9TREE</name>
<evidence type="ECO:0000256" key="13">
    <source>
        <dbReference type="RuleBase" id="RU361193"/>
    </source>
</evidence>
<dbReference type="PRINTS" id="PR00747">
    <property type="entry name" value="GLYHDRLASE47"/>
</dbReference>
<keyword evidence="13" id="KW-0326">Glycosidase</keyword>
<dbReference type="InterPro" id="IPR050749">
    <property type="entry name" value="Glycosyl_Hydrolase_47"/>
</dbReference>
<dbReference type="Gene3D" id="1.50.10.10">
    <property type="match status" value="1"/>
</dbReference>
<dbReference type="InterPro" id="IPR001382">
    <property type="entry name" value="Glyco_hydro_47"/>
</dbReference>
<protein>
    <recommendedName>
        <fullName evidence="13">alpha-1,2-Mannosidase</fullName>
        <ecNumber evidence="13">3.2.1.-</ecNumber>
    </recommendedName>
</protein>
<evidence type="ECO:0000256" key="1">
    <source>
        <dbReference type="ARBA" id="ARBA00001913"/>
    </source>
</evidence>
<comment type="catalytic activity">
    <reaction evidence="8">
        <text>N(4)-(alpha-D-Man-(1-&gt;2)-alpha-D-Man-(1-&gt;2)-alpha-D-Man-(1-&gt;3)-[alpha-D-Man-(1-&gt;3)-[alpha-D-Man-(1-&gt;2)-alpha-D-Man-(1-&gt;6)]-alpha-D-Man-(1-&gt;6)]-beta-D-Man-(1-&gt;4)-beta-D-GlcNAc-(1-&gt;4)-beta-D-GlcNAc)-L-asparaginyl-[protein] (N-glucan mannose isomer 8A1,2,3B1,3) + 3 H2O = N(4)-(alpha-D-Man-(1-&gt;3)-[alpha-D-Man-(1-&gt;3)-[alpha-D-Man-(1-&gt;6)]-alpha-D-Man-(1-&gt;6)]-beta-D-Man-(1-&gt;4)-beta-D-GlcNAc-(1-&gt;4)-beta-D-GlcNAc)-L-asparaginyl-[protein] (N-glucan mannose isomer 5A1,2) + 3 beta-D-mannose</text>
        <dbReference type="Rhea" id="RHEA:56028"/>
        <dbReference type="Rhea" id="RHEA-COMP:14358"/>
        <dbReference type="Rhea" id="RHEA-COMP:14367"/>
        <dbReference type="ChEBI" id="CHEBI:15377"/>
        <dbReference type="ChEBI" id="CHEBI:28563"/>
        <dbReference type="ChEBI" id="CHEBI:59087"/>
        <dbReference type="ChEBI" id="CHEBI:60628"/>
        <dbReference type="EC" id="3.2.1.113"/>
    </reaction>
</comment>
<dbReference type="GO" id="GO:0005975">
    <property type="term" value="P:carbohydrate metabolic process"/>
    <property type="evidence" value="ECO:0007669"/>
    <property type="project" value="InterPro"/>
</dbReference>
<dbReference type="GO" id="GO:0004571">
    <property type="term" value="F:mannosyl-oligosaccharide 1,2-alpha-mannosidase activity"/>
    <property type="evidence" value="ECO:0007669"/>
    <property type="project" value="UniProtKB-EC"/>
</dbReference>
<keyword evidence="6 11" id="KW-0106">Calcium</keyword>
<keyword evidence="4 11" id="KW-0479">Metal-binding</keyword>
<evidence type="ECO:0000256" key="2">
    <source>
        <dbReference type="ARBA" id="ARBA00004922"/>
    </source>
</evidence>
<comment type="pathway">
    <text evidence="2">Protein modification; protein glycosylation.</text>
</comment>